<dbReference type="Pfam" id="PF00762">
    <property type="entry name" value="Ferrochelatase"/>
    <property type="match status" value="1"/>
</dbReference>
<dbReference type="InterPro" id="IPR019772">
    <property type="entry name" value="Ferrochelatase_AS"/>
</dbReference>
<protein>
    <recommendedName>
        <fullName evidence="8">Ferrochelatase</fullName>
        <ecNumber evidence="8">4.98.1.1</ecNumber>
    </recommendedName>
</protein>
<keyword evidence="5 8" id="KW-0456">Lyase</keyword>
<dbReference type="InterPro" id="IPR033659">
    <property type="entry name" value="Ferrochelatase_N"/>
</dbReference>
<dbReference type="GO" id="GO:0006783">
    <property type="term" value="P:heme biosynthetic process"/>
    <property type="evidence" value="ECO:0007669"/>
    <property type="project" value="UniProtKB-UniRule"/>
</dbReference>
<evidence type="ECO:0000256" key="4">
    <source>
        <dbReference type="ARBA" id="ARBA00023133"/>
    </source>
</evidence>
<dbReference type="InterPro" id="IPR001015">
    <property type="entry name" value="Ferrochelatase"/>
</dbReference>
<comment type="subcellular location">
    <subcellularLocation>
        <location evidence="8">Plastid</location>
        <location evidence="8">Chloroplast</location>
    </subcellularLocation>
</comment>
<organism evidence="9 10">
    <name type="scientific">Symbiochloris irregularis</name>
    <dbReference type="NCBI Taxonomy" id="706552"/>
    <lineage>
        <taxon>Eukaryota</taxon>
        <taxon>Viridiplantae</taxon>
        <taxon>Chlorophyta</taxon>
        <taxon>core chlorophytes</taxon>
        <taxon>Trebouxiophyceae</taxon>
        <taxon>Trebouxiales</taxon>
        <taxon>Trebouxiaceae</taxon>
        <taxon>Symbiochloris</taxon>
    </lineage>
</organism>
<dbReference type="AlphaFoldDB" id="A0AAW1NNJ7"/>
<evidence type="ECO:0000256" key="3">
    <source>
        <dbReference type="ARBA" id="ARBA00023004"/>
    </source>
</evidence>
<dbReference type="SUPFAM" id="SSF103511">
    <property type="entry name" value="Chlorophyll a-b binding protein"/>
    <property type="match status" value="1"/>
</dbReference>
<dbReference type="PROSITE" id="PS00534">
    <property type="entry name" value="FERROCHELATASE"/>
    <property type="match status" value="1"/>
</dbReference>
<evidence type="ECO:0000256" key="7">
    <source>
        <dbReference type="ARBA" id="ARBA00049380"/>
    </source>
</evidence>
<dbReference type="InterPro" id="IPR033644">
    <property type="entry name" value="Ferrochelatase_C"/>
</dbReference>
<dbReference type="CDD" id="cd03411">
    <property type="entry name" value="Ferrochelatase_N"/>
    <property type="match status" value="1"/>
</dbReference>
<dbReference type="PANTHER" id="PTHR11108">
    <property type="entry name" value="FERROCHELATASE"/>
    <property type="match status" value="1"/>
</dbReference>
<dbReference type="FunFam" id="3.40.50.1400:FF:000005">
    <property type="entry name" value="Ferrochelatase"/>
    <property type="match status" value="1"/>
</dbReference>
<evidence type="ECO:0000313" key="9">
    <source>
        <dbReference type="EMBL" id="KAK9789019.1"/>
    </source>
</evidence>
<keyword evidence="3 8" id="KW-0408">Iron</keyword>
<dbReference type="Proteomes" id="UP001465755">
    <property type="component" value="Unassembled WGS sequence"/>
</dbReference>
<dbReference type="SUPFAM" id="SSF53800">
    <property type="entry name" value="Chelatase"/>
    <property type="match status" value="1"/>
</dbReference>
<dbReference type="GO" id="GO:0004325">
    <property type="term" value="F:ferrochelatase activity"/>
    <property type="evidence" value="ECO:0007669"/>
    <property type="project" value="UniProtKB-UniRule"/>
</dbReference>
<keyword evidence="6 8" id="KW-0627">Porphyrin biosynthesis</keyword>
<dbReference type="EMBL" id="JALJOQ010000217">
    <property type="protein sequence ID" value="KAK9789019.1"/>
    <property type="molecule type" value="Genomic_DNA"/>
</dbReference>
<dbReference type="NCBIfam" id="TIGR00109">
    <property type="entry name" value="hemH"/>
    <property type="match status" value="1"/>
</dbReference>
<evidence type="ECO:0000256" key="8">
    <source>
        <dbReference type="RuleBase" id="RU000607"/>
    </source>
</evidence>
<evidence type="ECO:0000256" key="5">
    <source>
        <dbReference type="ARBA" id="ARBA00023239"/>
    </source>
</evidence>
<name>A0AAW1NNJ7_9CHLO</name>
<gene>
    <name evidence="9" type="ORF">WJX73_009514</name>
</gene>
<comment type="similarity">
    <text evidence="2 8">Belongs to the ferrochelatase family.</text>
</comment>
<dbReference type="Gene3D" id="3.40.50.1400">
    <property type="match status" value="2"/>
</dbReference>
<dbReference type="GO" id="GO:0005739">
    <property type="term" value="C:mitochondrion"/>
    <property type="evidence" value="ECO:0007669"/>
    <property type="project" value="TreeGrafter"/>
</dbReference>
<dbReference type="GO" id="GO:0009507">
    <property type="term" value="C:chloroplast"/>
    <property type="evidence" value="ECO:0007669"/>
    <property type="project" value="UniProtKB-SubCell"/>
</dbReference>
<keyword evidence="8" id="KW-0150">Chloroplast</keyword>
<evidence type="ECO:0000256" key="2">
    <source>
        <dbReference type="ARBA" id="ARBA00007718"/>
    </source>
</evidence>
<dbReference type="HAMAP" id="MF_00323">
    <property type="entry name" value="Ferrochelatase"/>
    <property type="match status" value="1"/>
</dbReference>
<comment type="caution">
    <text evidence="9">The sequence shown here is derived from an EMBL/GenBank/DDBJ whole genome shotgun (WGS) entry which is preliminary data.</text>
</comment>
<evidence type="ECO:0000256" key="6">
    <source>
        <dbReference type="ARBA" id="ARBA00023244"/>
    </source>
</evidence>
<accession>A0AAW1NNJ7</accession>
<evidence type="ECO:0000313" key="10">
    <source>
        <dbReference type="Proteomes" id="UP001465755"/>
    </source>
</evidence>
<sequence length="449" mass="50393">MHLRASHLDAVHADSAIPSTSAPSEAHRRCCCLSATRPGCLQTRATTTAGDVEPFLYNLFVDESIIRLPPQVRFLQKPLASVISTLRAPKSSEGYEKIGGGSPLRRITEEQGQALAASLLRKGQDAKVYVGMRYWKPFTEDAIEQVKRDGITRLVVLPLYPQFSISTSASSLRLFENAVNNDPELQGLNHIVIASWYWREGYLQAMADLIIEELKAFPDPTDVEVFFSAHGVPVAYVEQDGDPYKEEMEQCVDLIMQRLEQRGLHNRHTLAYQSRVGPVNWLQPYTDDAIRDLGKRGTRALLAVPVSFISEHIETLEEIDCEYRDLAEESGIEHWGRVPALGTNPKFIDDLADMVLEQLPSAAPRLDTLQGMLSAEENNLGPPIGSVHELLDTYDRDRRVLPAPVRLWQWGWTRSAETWNGRIAMLAVLALVLLEVTTGRAVLTRWFEL</sequence>
<dbReference type="PANTHER" id="PTHR11108:SF1">
    <property type="entry name" value="FERROCHELATASE, MITOCHONDRIAL"/>
    <property type="match status" value="1"/>
</dbReference>
<reference evidence="9 10" key="1">
    <citation type="journal article" date="2024" name="Nat. Commun.">
        <title>Phylogenomics reveals the evolutionary origins of lichenization in chlorophyte algae.</title>
        <authorList>
            <person name="Puginier C."/>
            <person name="Libourel C."/>
            <person name="Otte J."/>
            <person name="Skaloud P."/>
            <person name="Haon M."/>
            <person name="Grisel S."/>
            <person name="Petersen M."/>
            <person name="Berrin J.G."/>
            <person name="Delaux P.M."/>
            <person name="Dal Grande F."/>
            <person name="Keller J."/>
        </authorList>
    </citation>
    <scope>NUCLEOTIDE SEQUENCE [LARGE SCALE GENOMIC DNA]</scope>
    <source>
        <strain evidence="9 10">SAG 2036</strain>
    </source>
</reference>
<comment type="pathway">
    <text evidence="1 8">Porphyrin-containing compound metabolism; protoheme biosynthesis; protoheme from protoporphyrin-IX: step 1/1.</text>
</comment>
<comment type="function">
    <text evidence="8">Catalyzes the ferrous insertion into protoporphyrin IX.</text>
</comment>
<keyword evidence="8" id="KW-0934">Plastid</keyword>
<keyword evidence="10" id="KW-1185">Reference proteome</keyword>
<evidence type="ECO:0000256" key="1">
    <source>
        <dbReference type="ARBA" id="ARBA00004943"/>
    </source>
</evidence>
<comment type="catalytic activity">
    <reaction evidence="7 8">
        <text>heme b + 2 H(+) = protoporphyrin IX + Fe(2+)</text>
        <dbReference type="Rhea" id="RHEA:22584"/>
        <dbReference type="ChEBI" id="CHEBI:15378"/>
        <dbReference type="ChEBI" id="CHEBI:29033"/>
        <dbReference type="ChEBI" id="CHEBI:57306"/>
        <dbReference type="ChEBI" id="CHEBI:60344"/>
        <dbReference type="EC" id="4.98.1.1"/>
    </reaction>
</comment>
<proteinExistence type="inferred from homology"/>
<dbReference type="EC" id="4.98.1.1" evidence="8"/>
<keyword evidence="4 8" id="KW-0350">Heme biosynthesis</keyword>
<dbReference type="CDD" id="cd00419">
    <property type="entry name" value="Ferrochelatase_C"/>
    <property type="match status" value="1"/>
</dbReference>